<evidence type="ECO:0000256" key="1">
    <source>
        <dbReference type="SAM" id="MobiDB-lite"/>
    </source>
</evidence>
<keyword evidence="2" id="KW-0812">Transmembrane</keyword>
<dbReference type="RefSeq" id="WP_348263112.1">
    <property type="nucleotide sequence ID" value="NZ_CP121196.1"/>
</dbReference>
<evidence type="ECO:0000313" key="4">
    <source>
        <dbReference type="EMBL" id="XBH17887.1"/>
    </source>
</evidence>
<feature type="transmembrane region" description="Helical" evidence="2">
    <location>
        <begin position="243"/>
        <end position="267"/>
    </location>
</feature>
<feature type="domain" description="DUF4350" evidence="3">
    <location>
        <begin position="50"/>
        <end position="219"/>
    </location>
</feature>
<keyword evidence="2" id="KW-0472">Membrane</keyword>
<gene>
    <name evidence="4" type="ORF">P8935_00815</name>
</gene>
<evidence type="ECO:0000256" key="2">
    <source>
        <dbReference type="SAM" id="Phobius"/>
    </source>
</evidence>
<organism evidence="4">
    <name type="scientific">Telmatobacter sp. DSM 110680</name>
    <dbReference type="NCBI Taxonomy" id="3036704"/>
    <lineage>
        <taxon>Bacteria</taxon>
        <taxon>Pseudomonadati</taxon>
        <taxon>Acidobacteriota</taxon>
        <taxon>Terriglobia</taxon>
        <taxon>Terriglobales</taxon>
        <taxon>Acidobacteriaceae</taxon>
        <taxon>Telmatobacter</taxon>
    </lineage>
</organism>
<keyword evidence="2" id="KW-1133">Transmembrane helix</keyword>
<dbReference type="AlphaFoldDB" id="A0AAU7DIG6"/>
<dbReference type="Pfam" id="PF14258">
    <property type="entry name" value="DUF4350"/>
    <property type="match status" value="1"/>
</dbReference>
<accession>A0AAU7DIG6</accession>
<dbReference type="EMBL" id="CP121196">
    <property type="protein sequence ID" value="XBH17887.1"/>
    <property type="molecule type" value="Genomic_DNA"/>
</dbReference>
<proteinExistence type="predicted"/>
<protein>
    <submittedName>
        <fullName evidence="4">DUF4350 domain-containing protein</fullName>
    </submittedName>
</protein>
<dbReference type="InterPro" id="IPR025646">
    <property type="entry name" value="DUF4350"/>
</dbReference>
<evidence type="ECO:0000259" key="3">
    <source>
        <dbReference type="Pfam" id="PF14258"/>
    </source>
</evidence>
<feature type="region of interest" description="Disordered" evidence="1">
    <location>
        <begin position="391"/>
        <end position="410"/>
    </location>
</feature>
<name>A0AAU7DIG6_9BACT</name>
<reference evidence="4" key="1">
    <citation type="submission" date="2023-03" db="EMBL/GenBank/DDBJ databases">
        <title>Edaphobacter sp.</title>
        <authorList>
            <person name="Huber K.J."/>
            <person name="Papendorf J."/>
            <person name="Pilke C."/>
            <person name="Bunk B."/>
            <person name="Sproeer C."/>
            <person name="Pester M."/>
        </authorList>
    </citation>
    <scope>NUCLEOTIDE SEQUENCE</scope>
    <source>
        <strain evidence="4">DSM 110680</strain>
    </source>
</reference>
<sequence length="410" mass="45084">MKFMSSLDLKDRRLLLWSIAVAIGLAVLIGVVMPNENNNDNPMPSTYLSGQHGARAAYESLLRSGYNIERWERPLSELAATAGPNTVVIFARPFTRETEDINAVQQIVERGGRVLATGLWGGYLLPEGDVGTPKEFNFAACQLEAEGLDTLAGSGAVWMVPEATWQVGNPAHRTQYSCAAQPAVVEYNYARGHVVWLAGSTPLENGSLARAQNFDLLLNSIGPRDGHHFYWDESLHGDIKSEWGYVSGPTVTLLWIGMILLSVLIVFSFSRRSGPVRELSPPVRSTPIEFLEALGSLYRSAGASTTALTIAWERFRRYALRLCGLRQASVNAEELAAAIRRRFPNADPTLEADLAACESARLNEKIEPRSALKMIQLLHHHRQMLAQMAKTGGTPYPSATNGNTRNERPS</sequence>